<gene>
    <name evidence="1" type="ORF">LEP1GSC133_3276</name>
</gene>
<protein>
    <submittedName>
        <fullName evidence="1">Uncharacterized protein</fullName>
    </submittedName>
</protein>
<comment type="caution">
    <text evidence="1">The sequence shown here is derived from an EMBL/GenBank/DDBJ whole genome shotgun (WGS) entry which is preliminary data.</text>
</comment>
<evidence type="ECO:0000313" key="1">
    <source>
        <dbReference type="EMBL" id="EMO61488.1"/>
    </source>
</evidence>
<sequence length="99" mass="10634">MSSEELNAELSYGLLCRVGPRLFHGGLSGEIQTRNYLTSKNHTHLRIGVNSGVSLLLALGKLNVSLLLALGKLNVSLLLALGKLNVSLLLALDGIWDVR</sequence>
<accession>M6WIA9</accession>
<evidence type="ECO:0000313" key="2">
    <source>
        <dbReference type="Proteomes" id="UP000012159"/>
    </source>
</evidence>
<dbReference type="Proteomes" id="UP000012159">
    <property type="component" value="Unassembled WGS sequence"/>
</dbReference>
<proteinExistence type="predicted"/>
<organism evidence="1 2">
    <name type="scientific">Leptospira borgpetersenii serovar Pomona str. 200901868</name>
    <dbReference type="NCBI Taxonomy" id="1192866"/>
    <lineage>
        <taxon>Bacteria</taxon>
        <taxon>Pseudomonadati</taxon>
        <taxon>Spirochaetota</taxon>
        <taxon>Spirochaetia</taxon>
        <taxon>Leptospirales</taxon>
        <taxon>Leptospiraceae</taxon>
        <taxon>Leptospira</taxon>
    </lineage>
</organism>
<dbReference type="AlphaFoldDB" id="M6WIA9"/>
<dbReference type="EMBL" id="AKWF02000096">
    <property type="protein sequence ID" value="EMO61488.1"/>
    <property type="molecule type" value="Genomic_DNA"/>
</dbReference>
<dbReference type="STRING" id="1192866.LEP1GSC133_3276"/>
<reference evidence="1 2" key="1">
    <citation type="submission" date="2013-01" db="EMBL/GenBank/DDBJ databases">
        <authorList>
            <person name="Harkins D.M."/>
            <person name="Durkin A.S."/>
            <person name="Brinkac L.M."/>
            <person name="Haft D.H."/>
            <person name="Selengut J.D."/>
            <person name="Sanka R."/>
            <person name="DePew J."/>
            <person name="Purushe J."/>
            <person name="Picardeau M."/>
            <person name="Werts C."/>
            <person name="Goarant C."/>
            <person name="Vinetz J.M."/>
            <person name="Sutton G.G."/>
            <person name="Nierman W.C."/>
            <person name="Fouts D.E."/>
        </authorList>
    </citation>
    <scope>NUCLEOTIDE SEQUENCE [LARGE SCALE GENOMIC DNA]</scope>
    <source>
        <strain evidence="1 2">200901868</strain>
    </source>
</reference>
<name>M6WIA9_LEPBO</name>